<reference evidence="3" key="1">
    <citation type="submission" date="2016-11" db="UniProtKB">
        <authorList>
            <consortium name="WormBaseParasite"/>
        </authorList>
    </citation>
    <scope>IDENTIFICATION</scope>
</reference>
<sequence>LFRSAEDSWRLVLNDAYQYVNERYQSELYGFYGESIQQRYPFDAHSTSDVAINDFREFFKAQGIAERFFDTYLRPFISGDPGSYRLRSIDGQSLPISRVYLDQMARTQTIRQSFFAE</sequence>
<dbReference type="PANTHER" id="PTHR36153">
    <property type="entry name" value="INNER MEMBRANE PROTEIN-RELATED"/>
    <property type="match status" value="1"/>
</dbReference>
<accession>A0A1I7XWC6</accession>
<dbReference type="Proteomes" id="UP000095287">
    <property type="component" value="Unplaced"/>
</dbReference>
<proteinExistence type="predicted"/>
<evidence type="ECO:0000313" key="2">
    <source>
        <dbReference type="Proteomes" id="UP000095287"/>
    </source>
</evidence>
<keyword evidence="2" id="KW-1185">Reference proteome</keyword>
<dbReference type="Pfam" id="PF21070">
    <property type="entry name" value="IcmF_helical"/>
    <property type="match status" value="1"/>
</dbReference>
<dbReference type="AlphaFoldDB" id="A0A1I7XWC6"/>
<organism evidence="2 3">
    <name type="scientific">Steinernema glaseri</name>
    <dbReference type="NCBI Taxonomy" id="37863"/>
    <lineage>
        <taxon>Eukaryota</taxon>
        <taxon>Metazoa</taxon>
        <taxon>Ecdysozoa</taxon>
        <taxon>Nematoda</taxon>
        <taxon>Chromadorea</taxon>
        <taxon>Rhabditida</taxon>
        <taxon>Tylenchina</taxon>
        <taxon>Panagrolaimomorpha</taxon>
        <taxon>Strongyloidoidea</taxon>
        <taxon>Steinernematidae</taxon>
        <taxon>Steinernema</taxon>
    </lineage>
</organism>
<dbReference type="InterPro" id="IPR048677">
    <property type="entry name" value="TssM1_hel"/>
</dbReference>
<evidence type="ECO:0000259" key="1">
    <source>
        <dbReference type="Pfam" id="PF21070"/>
    </source>
</evidence>
<feature type="domain" description="Type VI secretion system component TssM1 helical" evidence="1">
    <location>
        <begin position="18"/>
        <end position="116"/>
    </location>
</feature>
<name>A0A1I7XWC6_9BILA</name>
<dbReference type="InterPro" id="IPR053156">
    <property type="entry name" value="T6SS_TssM-like"/>
</dbReference>
<protein>
    <submittedName>
        <fullName evidence="3">IcmF_C domain-containing protein</fullName>
    </submittedName>
</protein>
<dbReference type="PANTHER" id="PTHR36153:SF1">
    <property type="entry name" value="TYPE VI SECRETION SYSTEM COMPONENT TSSM1"/>
    <property type="match status" value="1"/>
</dbReference>
<dbReference type="WBParaSite" id="L893_g10131.t1">
    <property type="protein sequence ID" value="L893_g10131.t1"/>
    <property type="gene ID" value="L893_g10131"/>
</dbReference>
<evidence type="ECO:0000313" key="3">
    <source>
        <dbReference type="WBParaSite" id="L893_g10131.t1"/>
    </source>
</evidence>